<evidence type="ECO:0000313" key="2">
    <source>
        <dbReference type="EMBL" id="ORC90446.1"/>
    </source>
</evidence>
<dbReference type="EMBL" id="NBCO01000008">
    <property type="protein sequence ID" value="ORC90446.1"/>
    <property type="molecule type" value="Genomic_DNA"/>
</dbReference>
<protein>
    <recommendedName>
        <fullName evidence="4">Ankyrin repeat protein</fullName>
    </recommendedName>
</protein>
<feature type="compositionally biased region" description="Acidic residues" evidence="1">
    <location>
        <begin position="241"/>
        <end position="265"/>
    </location>
</feature>
<reference evidence="2 3" key="1">
    <citation type="submission" date="2017-03" db="EMBL/GenBank/DDBJ databases">
        <title>An alternative strategy for trypanosome survival in the mammalian bloodstream revealed through genome and transcriptome analysis of the ubiquitous bovine parasite Trypanosoma (Megatrypanum) theileri.</title>
        <authorList>
            <person name="Kelly S."/>
            <person name="Ivens A."/>
            <person name="Mott A."/>
            <person name="O'Neill E."/>
            <person name="Emms D."/>
            <person name="Macleod O."/>
            <person name="Voorheis P."/>
            <person name="Matthews J."/>
            <person name="Matthews K."/>
            <person name="Carrington M."/>
        </authorList>
    </citation>
    <scope>NUCLEOTIDE SEQUENCE [LARGE SCALE GENOMIC DNA]</scope>
    <source>
        <strain evidence="2">Edinburgh</strain>
    </source>
</reference>
<gene>
    <name evidence="2" type="ORF">TM35_000082440</name>
</gene>
<dbReference type="AlphaFoldDB" id="A0A1X0P0G7"/>
<evidence type="ECO:0000256" key="1">
    <source>
        <dbReference type="SAM" id="MobiDB-lite"/>
    </source>
</evidence>
<name>A0A1X0P0G7_9TRYP</name>
<dbReference type="GeneID" id="39983889"/>
<proteinExistence type="predicted"/>
<feature type="region of interest" description="Disordered" evidence="1">
    <location>
        <begin position="27"/>
        <end position="53"/>
    </location>
</feature>
<organism evidence="2 3">
    <name type="scientific">Trypanosoma theileri</name>
    <dbReference type="NCBI Taxonomy" id="67003"/>
    <lineage>
        <taxon>Eukaryota</taxon>
        <taxon>Discoba</taxon>
        <taxon>Euglenozoa</taxon>
        <taxon>Kinetoplastea</taxon>
        <taxon>Metakinetoplastina</taxon>
        <taxon>Trypanosomatida</taxon>
        <taxon>Trypanosomatidae</taxon>
        <taxon>Trypanosoma</taxon>
    </lineage>
</organism>
<keyword evidence="3" id="KW-1185">Reference proteome</keyword>
<feature type="compositionally biased region" description="Basic and acidic residues" evidence="1">
    <location>
        <begin position="198"/>
        <end position="208"/>
    </location>
</feature>
<evidence type="ECO:0008006" key="4">
    <source>
        <dbReference type="Google" id="ProtNLM"/>
    </source>
</evidence>
<comment type="caution">
    <text evidence="2">The sequence shown here is derived from an EMBL/GenBank/DDBJ whole genome shotgun (WGS) entry which is preliminary data.</text>
</comment>
<dbReference type="OrthoDB" id="251458at2759"/>
<dbReference type="VEuPathDB" id="TriTrypDB:TM35_000082440"/>
<accession>A0A1X0P0G7</accession>
<feature type="compositionally biased region" description="Acidic residues" evidence="1">
    <location>
        <begin position="32"/>
        <end position="53"/>
    </location>
</feature>
<dbReference type="RefSeq" id="XP_028884512.1">
    <property type="nucleotide sequence ID" value="XM_029024109.1"/>
</dbReference>
<dbReference type="Proteomes" id="UP000192257">
    <property type="component" value="Unassembled WGS sequence"/>
</dbReference>
<feature type="region of interest" description="Disordered" evidence="1">
    <location>
        <begin position="198"/>
        <end position="265"/>
    </location>
</feature>
<evidence type="ECO:0000313" key="3">
    <source>
        <dbReference type="Proteomes" id="UP000192257"/>
    </source>
</evidence>
<feature type="compositionally biased region" description="Acidic residues" evidence="1">
    <location>
        <begin position="214"/>
        <end position="224"/>
    </location>
</feature>
<sequence>MELMRSRDICTAAYYDDVERIKQIVHASIQGGDEEEEEEQDLGAESDEEEMEEERDFLRRLEKLEKRREMIAALLSTTGLLKTLETGEQYGFLFRVEEQEKDGSLQPHFKVSRRSQYAAAPLHWAVLGRSHHAVEYLVRNGVDILQEVPGFPKVTADFICQSNRSLETARQLEKAVEVRQQRLQNEKKKKLQVLESLENKKRERERQAALEARGEEEEEGEDADGEKMKGGNGDINSAHEDEADDGVDEENPEYDGDGDGDGDDG</sequence>